<dbReference type="EMBL" id="JADYXP020000006">
    <property type="protein sequence ID" value="KAL0121862.1"/>
    <property type="molecule type" value="Genomic_DNA"/>
</dbReference>
<evidence type="ECO:0000313" key="2">
    <source>
        <dbReference type="Proteomes" id="UP001430953"/>
    </source>
</evidence>
<organism evidence="1 2">
    <name type="scientific">Cardiocondyla obscurior</name>
    <dbReference type="NCBI Taxonomy" id="286306"/>
    <lineage>
        <taxon>Eukaryota</taxon>
        <taxon>Metazoa</taxon>
        <taxon>Ecdysozoa</taxon>
        <taxon>Arthropoda</taxon>
        <taxon>Hexapoda</taxon>
        <taxon>Insecta</taxon>
        <taxon>Pterygota</taxon>
        <taxon>Neoptera</taxon>
        <taxon>Endopterygota</taxon>
        <taxon>Hymenoptera</taxon>
        <taxon>Apocrita</taxon>
        <taxon>Aculeata</taxon>
        <taxon>Formicoidea</taxon>
        <taxon>Formicidae</taxon>
        <taxon>Myrmicinae</taxon>
        <taxon>Cardiocondyla</taxon>
    </lineage>
</organism>
<keyword evidence="2" id="KW-1185">Reference proteome</keyword>
<accession>A0AAW2G2Y9</accession>
<evidence type="ECO:0000313" key="1">
    <source>
        <dbReference type="EMBL" id="KAL0121862.1"/>
    </source>
</evidence>
<dbReference type="Proteomes" id="UP001430953">
    <property type="component" value="Unassembled WGS sequence"/>
</dbReference>
<dbReference type="AlphaFoldDB" id="A0AAW2G2Y9"/>
<protein>
    <recommendedName>
        <fullName evidence="3">Secreted protein</fullName>
    </recommendedName>
</protein>
<evidence type="ECO:0008006" key="3">
    <source>
        <dbReference type="Google" id="ProtNLM"/>
    </source>
</evidence>
<comment type="caution">
    <text evidence="1">The sequence shown here is derived from an EMBL/GenBank/DDBJ whole genome shotgun (WGS) entry which is preliminary data.</text>
</comment>
<proteinExistence type="predicted"/>
<reference evidence="1 2" key="1">
    <citation type="submission" date="2023-03" db="EMBL/GenBank/DDBJ databases">
        <title>High recombination rates correlate with genetic variation in Cardiocondyla obscurior ants.</title>
        <authorList>
            <person name="Errbii M."/>
        </authorList>
    </citation>
    <scope>NUCLEOTIDE SEQUENCE [LARGE SCALE GENOMIC DNA]</scope>
    <source>
        <strain evidence="1">Alpha-2009</strain>
        <tissue evidence="1">Whole body</tissue>
    </source>
</reference>
<gene>
    <name evidence="1" type="ORF">PUN28_006973</name>
</gene>
<sequence>MKFLIPVGVLLIKFIMYVYREWTLNNCPVSDFSMPHLPVLSALSTTTYCLVNFLRSSRRLPHLSENLALLDLFKPRNTTNYYVPR</sequence>
<name>A0AAW2G2Y9_9HYME</name>